<dbReference type="GO" id="GO:0005524">
    <property type="term" value="F:ATP binding"/>
    <property type="evidence" value="ECO:0007669"/>
    <property type="project" value="InterPro"/>
</dbReference>
<organism evidence="4 5">
    <name type="scientific">Coccidioides immitis RMSCC 3703</name>
    <dbReference type="NCBI Taxonomy" id="454286"/>
    <lineage>
        <taxon>Eukaryota</taxon>
        <taxon>Fungi</taxon>
        <taxon>Dikarya</taxon>
        <taxon>Ascomycota</taxon>
        <taxon>Pezizomycotina</taxon>
        <taxon>Eurotiomycetes</taxon>
        <taxon>Eurotiomycetidae</taxon>
        <taxon>Onygenales</taxon>
        <taxon>Onygenaceae</taxon>
        <taxon>Coccidioides</taxon>
    </lineage>
</organism>
<evidence type="ECO:0000259" key="3">
    <source>
        <dbReference type="Pfam" id="PF22942"/>
    </source>
</evidence>
<evidence type="ECO:0000313" key="5">
    <source>
        <dbReference type="Proteomes" id="UP000054559"/>
    </source>
</evidence>
<dbReference type="PANTHER" id="PTHR46411:SF3">
    <property type="entry name" value="AAA+ ATPASE DOMAIN-CONTAINING PROTEIN"/>
    <property type="match status" value="1"/>
</dbReference>
<dbReference type="EMBL" id="DS268255">
    <property type="protein sequence ID" value="KMU73626.1"/>
    <property type="molecule type" value="Genomic_DNA"/>
</dbReference>
<dbReference type="AlphaFoldDB" id="A0A0J8QMF6"/>
<dbReference type="STRING" id="454286.A0A0J8QMF6"/>
<protein>
    <submittedName>
        <fullName evidence="4">Uncharacterized protein</fullName>
    </submittedName>
</protein>
<reference evidence="5" key="1">
    <citation type="journal article" date="2010" name="Genome Res.">
        <title>Population genomic sequencing of Coccidioides fungi reveals recent hybridization and transposon control.</title>
        <authorList>
            <person name="Neafsey D.E."/>
            <person name="Barker B.M."/>
            <person name="Sharpton T.J."/>
            <person name="Stajich J.E."/>
            <person name="Park D.J."/>
            <person name="Whiston E."/>
            <person name="Hung C.-Y."/>
            <person name="McMahan C."/>
            <person name="White J."/>
            <person name="Sykes S."/>
            <person name="Heiman D."/>
            <person name="Young S."/>
            <person name="Zeng Q."/>
            <person name="Abouelleil A."/>
            <person name="Aftuck L."/>
            <person name="Bessette D."/>
            <person name="Brown A."/>
            <person name="FitzGerald M."/>
            <person name="Lui A."/>
            <person name="Macdonald J.P."/>
            <person name="Priest M."/>
            <person name="Orbach M.J."/>
            <person name="Galgiani J.N."/>
            <person name="Kirkland T.N."/>
            <person name="Cole G.T."/>
            <person name="Birren B.W."/>
            <person name="Henn M.R."/>
            <person name="Taylor J.W."/>
            <person name="Rounsley S.D."/>
        </authorList>
    </citation>
    <scope>NUCLEOTIDE SEQUENCE [LARGE SCALE GENOMIC DNA]</scope>
    <source>
        <strain evidence="5">RMSCC 3703</strain>
    </source>
</reference>
<dbReference type="OrthoDB" id="4183084at2759"/>
<dbReference type="SUPFAM" id="SSF52540">
    <property type="entry name" value="P-loop containing nucleoside triphosphate hydrolases"/>
    <property type="match status" value="1"/>
</dbReference>
<dbReference type="Proteomes" id="UP000054559">
    <property type="component" value="Unassembled WGS sequence"/>
</dbReference>
<evidence type="ECO:0000256" key="1">
    <source>
        <dbReference type="SAM" id="MobiDB-lite"/>
    </source>
</evidence>
<dbReference type="Pfam" id="PF00004">
    <property type="entry name" value="AAA"/>
    <property type="match status" value="1"/>
</dbReference>
<dbReference type="Gene3D" id="3.40.50.300">
    <property type="entry name" value="P-loop containing nucleotide triphosphate hydrolases"/>
    <property type="match status" value="1"/>
</dbReference>
<dbReference type="InterPro" id="IPR027417">
    <property type="entry name" value="P-loop_NTPase"/>
</dbReference>
<feature type="compositionally biased region" description="Basic and acidic residues" evidence="1">
    <location>
        <begin position="90"/>
        <end position="110"/>
    </location>
</feature>
<feature type="region of interest" description="Disordered" evidence="1">
    <location>
        <begin position="24"/>
        <end position="51"/>
    </location>
</feature>
<dbReference type="GO" id="GO:0016887">
    <property type="term" value="F:ATP hydrolysis activity"/>
    <property type="evidence" value="ECO:0007669"/>
    <property type="project" value="InterPro"/>
</dbReference>
<evidence type="ECO:0000313" key="4">
    <source>
        <dbReference type="EMBL" id="KMU73626.1"/>
    </source>
</evidence>
<sequence length="554" mass="63356">MALDEKGNPRPSPSVTMDQLKKLFESNELGGPESPAQKAIHKPGYSMSSRECEASGDKTLFISQVELKDLLAEVISQVKADSSTSGPNTSKDRENELADPSKKNKEKDKRIRASRMDYKTVVEVWDKKALKYKIAESIVDDSKLDNLDKYMFVIREHIDGELKESTTYIDVKSDVLRDILQDLLQNTKAVSLIEDMPSIEQNILFHFLPQLNRRVEKPQCIIFDAGEQATEKGVRYYKLECQYLDYDGRNFGETGIELDIVEFHGSKPIHTLDAFPLHHHPDHTQVHNNLIECGHIFREVTSQASGSNSGIHFQHCKSSAFIIKDREVIKMNINSQVAIDPAFFCEMEPNYRRPRIYESWKNLLAYGIISFGTDQHHKDLERLKSNRKEVQEMTDDDLLICCPTLHCFSFSNKCFLECAVANLHEVEWSEQSFNHLQVPEHSKHLLLSLATSRLRHVRRFNDFIKGKGRGLNILLHGPPGLGKTFTVEATAERFNLPLYSISVGKLITHHGNPLNLDLTLDRIFKIVRHFDAVLLLDEADVFMEKRSSYHDGHN</sequence>
<feature type="domain" description="DUF7025" evidence="3">
    <location>
        <begin position="226"/>
        <end position="281"/>
    </location>
</feature>
<proteinExistence type="predicted"/>
<gene>
    <name evidence="4" type="ORF">CISG_10211</name>
</gene>
<feature type="compositionally biased region" description="Polar residues" evidence="1">
    <location>
        <begin position="79"/>
        <end position="89"/>
    </location>
</feature>
<dbReference type="InterPro" id="IPR003959">
    <property type="entry name" value="ATPase_AAA_core"/>
</dbReference>
<dbReference type="Pfam" id="PF22942">
    <property type="entry name" value="DUF7025"/>
    <property type="match status" value="1"/>
</dbReference>
<accession>A0A0J8QMF6</accession>
<feature type="domain" description="ATPase AAA-type core" evidence="2">
    <location>
        <begin position="473"/>
        <end position="548"/>
    </location>
</feature>
<evidence type="ECO:0000259" key="2">
    <source>
        <dbReference type="Pfam" id="PF00004"/>
    </source>
</evidence>
<feature type="region of interest" description="Disordered" evidence="1">
    <location>
        <begin position="79"/>
        <end position="110"/>
    </location>
</feature>
<dbReference type="PANTHER" id="PTHR46411">
    <property type="entry name" value="FAMILY ATPASE, PUTATIVE-RELATED"/>
    <property type="match status" value="1"/>
</dbReference>
<dbReference type="InterPro" id="IPR054289">
    <property type="entry name" value="DUF7025"/>
</dbReference>
<name>A0A0J8QMF6_COCIT</name>